<evidence type="ECO:0000313" key="2">
    <source>
        <dbReference type="EMBL" id="CAK9115762.1"/>
    </source>
</evidence>
<organism evidence="2 3">
    <name type="scientific">Durusdinium trenchii</name>
    <dbReference type="NCBI Taxonomy" id="1381693"/>
    <lineage>
        <taxon>Eukaryota</taxon>
        <taxon>Sar</taxon>
        <taxon>Alveolata</taxon>
        <taxon>Dinophyceae</taxon>
        <taxon>Suessiales</taxon>
        <taxon>Symbiodiniaceae</taxon>
        <taxon>Durusdinium</taxon>
    </lineage>
</organism>
<dbReference type="SUPFAM" id="SSF57850">
    <property type="entry name" value="RING/U-box"/>
    <property type="match status" value="1"/>
</dbReference>
<dbReference type="CDD" id="cd16449">
    <property type="entry name" value="RING-HC"/>
    <property type="match status" value="1"/>
</dbReference>
<sequence>MPMPPCPECRAISKSGSEREIFVDACCLICTETQRPFILLPCNHGMCKDCFQRWAGPPPAPSAPSAPSAPPLAPTGLANEEGAPVAPGRRSECRHLLYCGRNLGTAAIPGSDGRCGPGNGPQCQSCASFQRALIADLRMKNSEGATVFLGSETNKWYCGRRLGTAAIPGSDGRCGPSNGPQCRSCQELDASHLANDEGAPVCPGKVLGSWDGRRNLYCGRNLGRAAIPGSDGRCGPSAGPQCQSCLRYQIRFISDPWPL</sequence>
<accession>A0ABP0STK0</accession>
<name>A0ABP0STK0_9DINO</name>
<dbReference type="Proteomes" id="UP001642484">
    <property type="component" value="Unassembled WGS sequence"/>
</dbReference>
<feature type="compositionally biased region" description="Pro residues" evidence="1">
    <location>
        <begin position="59"/>
        <end position="73"/>
    </location>
</feature>
<keyword evidence="3" id="KW-1185">Reference proteome</keyword>
<comment type="caution">
    <text evidence="2">The sequence shown here is derived from an EMBL/GenBank/DDBJ whole genome shotgun (WGS) entry which is preliminary data.</text>
</comment>
<dbReference type="Gene3D" id="3.30.40.10">
    <property type="entry name" value="Zinc/RING finger domain, C3HC4 (zinc finger)"/>
    <property type="match status" value="1"/>
</dbReference>
<proteinExistence type="predicted"/>
<gene>
    <name evidence="2" type="ORF">CCMP2556_LOCUS53513</name>
</gene>
<evidence type="ECO:0008006" key="4">
    <source>
        <dbReference type="Google" id="ProtNLM"/>
    </source>
</evidence>
<dbReference type="EMBL" id="CAXAMN010028233">
    <property type="protein sequence ID" value="CAK9115762.1"/>
    <property type="molecule type" value="Genomic_DNA"/>
</dbReference>
<protein>
    <recommendedName>
        <fullName evidence="4">RING-type domain-containing protein</fullName>
    </recommendedName>
</protein>
<reference evidence="2 3" key="1">
    <citation type="submission" date="2024-02" db="EMBL/GenBank/DDBJ databases">
        <authorList>
            <person name="Chen Y."/>
            <person name="Shah S."/>
            <person name="Dougan E. K."/>
            <person name="Thang M."/>
            <person name="Chan C."/>
        </authorList>
    </citation>
    <scope>NUCLEOTIDE SEQUENCE [LARGE SCALE GENOMIC DNA]</scope>
</reference>
<evidence type="ECO:0000313" key="3">
    <source>
        <dbReference type="Proteomes" id="UP001642484"/>
    </source>
</evidence>
<dbReference type="Pfam" id="PF13920">
    <property type="entry name" value="zf-C3HC4_3"/>
    <property type="match status" value="1"/>
</dbReference>
<feature type="region of interest" description="Disordered" evidence="1">
    <location>
        <begin position="59"/>
        <end position="86"/>
    </location>
</feature>
<dbReference type="InterPro" id="IPR013083">
    <property type="entry name" value="Znf_RING/FYVE/PHD"/>
</dbReference>
<evidence type="ECO:0000256" key="1">
    <source>
        <dbReference type="SAM" id="MobiDB-lite"/>
    </source>
</evidence>